<reference evidence="1" key="1">
    <citation type="submission" date="2022-07" db="EMBL/GenBank/DDBJ databases">
        <authorList>
            <person name="Trinca V."/>
            <person name="Uliana J.V.C."/>
            <person name="Torres T.T."/>
            <person name="Ward R.J."/>
            <person name="Monesi N."/>
        </authorList>
    </citation>
    <scope>NUCLEOTIDE SEQUENCE</scope>
    <source>
        <strain evidence="1">HSMRA1968</strain>
        <tissue evidence="1">Whole embryos</tissue>
    </source>
</reference>
<comment type="caution">
    <text evidence="1">The sequence shown here is derived from an EMBL/GenBank/DDBJ whole genome shotgun (WGS) entry which is preliminary data.</text>
</comment>
<dbReference type="OrthoDB" id="295078at2759"/>
<dbReference type="EMBL" id="WJQU01000004">
    <property type="protein sequence ID" value="KAJ6635156.1"/>
    <property type="molecule type" value="Genomic_DNA"/>
</dbReference>
<protein>
    <submittedName>
        <fullName evidence="1">TBC1 domain family member 4</fullName>
    </submittedName>
</protein>
<name>A0A9Q0RWL7_9DIPT</name>
<proteinExistence type="predicted"/>
<evidence type="ECO:0000313" key="2">
    <source>
        <dbReference type="Proteomes" id="UP001151699"/>
    </source>
</evidence>
<dbReference type="AlphaFoldDB" id="A0A9Q0RWL7"/>
<keyword evidence="2" id="KW-1185">Reference proteome</keyword>
<organism evidence="1 2">
    <name type="scientific">Pseudolycoriella hygida</name>
    <dbReference type="NCBI Taxonomy" id="35572"/>
    <lineage>
        <taxon>Eukaryota</taxon>
        <taxon>Metazoa</taxon>
        <taxon>Ecdysozoa</taxon>
        <taxon>Arthropoda</taxon>
        <taxon>Hexapoda</taxon>
        <taxon>Insecta</taxon>
        <taxon>Pterygota</taxon>
        <taxon>Neoptera</taxon>
        <taxon>Endopterygota</taxon>
        <taxon>Diptera</taxon>
        <taxon>Nematocera</taxon>
        <taxon>Sciaroidea</taxon>
        <taxon>Sciaridae</taxon>
        <taxon>Pseudolycoriella</taxon>
    </lineage>
</organism>
<evidence type="ECO:0000313" key="1">
    <source>
        <dbReference type="EMBL" id="KAJ6635156.1"/>
    </source>
</evidence>
<gene>
    <name evidence="1" type="primary">TBC1D4</name>
    <name evidence="1" type="ORF">Bhyg_13739</name>
</gene>
<accession>A0A9Q0RWL7</accession>
<dbReference type="Proteomes" id="UP001151699">
    <property type="component" value="Chromosome C"/>
</dbReference>
<sequence>MPLSVGIDNGVLETYNCDFELQFAHQLKYIVGMCKVTARRSTNGLKNKFTDFSIVSTGNKSSNTDGTIMQIVGPQHGIVYLMKDPRDPLLHIYLFESDCIEENFVDLVQFIYSLIECYNGFYLKICMTELMHQMRDPNQTLGGSVGSIPASFVSSGSNDMTLQKALQGQGVHSTPASNLKQTEAVRYAHHDGSPSLTSTKMASSKSYTSGLNHSAGTVYASGSSASSASTNVGFVDISPINSQFFEVMYVGKIKVSHKRVPFTFIDDALPKFKAYDAQKIKLQAEAARRLSIASVETDNASRRGSNASCSDDDKLRLMEGQKHDEPEAQEFKEKILNTKLSEENKENNLPSQRRLIRGNSQILPEKIDESAPLPLSPPPKVVEIVET</sequence>